<dbReference type="InterPro" id="IPR027417">
    <property type="entry name" value="P-loop_NTPase"/>
</dbReference>
<keyword evidence="4" id="KW-1185">Reference proteome</keyword>
<comment type="similarity">
    <text evidence="2">Belongs to the ELP6 family.</text>
</comment>
<evidence type="ECO:0000313" key="3">
    <source>
        <dbReference type="EMBL" id="ORY87491.1"/>
    </source>
</evidence>
<evidence type="ECO:0000256" key="2">
    <source>
        <dbReference type="ARBA" id="ARBA00008837"/>
    </source>
</evidence>
<sequence length="241" mass="26105">MSRDDFLTFTTPTGIRTSSLPIDFAVLLTDTLESPATFLLTHFVARALREPRKVLFVGLSLAFEHYATVLKKNGIQLANERTADRFAFVDGSTAAGSLPKLYEAIATALQSSGSALVIIDDLSSLLWSGHSSTDVARFFAGVRALVASSSSSLVTLMHGDDLHTAGDLEDSHLFRRVLQQSDLWLQTTSLSSQTRGELSIYRGPALVEDYGIVDRSGPTALQYKLDESGPTFSVKGLGKFL</sequence>
<evidence type="ECO:0000256" key="1">
    <source>
        <dbReference type="ARBA" id="ARBA00005043"/>
    </source>
</evidence>
<dbReference type="SUPFAM" id="SSF52540">
    <property type="entry name" value="P-loop containing nucleoside triphosphate hydrolases"/>
    <property type="match status" value="1"/>
</dbReference>
<dbReference type="PANTHER" id="PTHR16184">
    <property type="entry name" value="ELONGATOR COMPLEX PROTEIN 6"/>
    <property type="match status" value="1"/>
</dbReference>
<dbReference type="InParanoid" id="A0A1Y2FTY8"/>
<dbReference type="STRING" id="106004.A0A1Y2FTY8"/>
<dbReference type="Proteomes" id="UP000193467">
    <property type="component" value="Unassembled WGS sequence"/>
</dbReference>
<reference evidence="3 4" key="1">
    <citation type="submission" date="2016-07" db="EMBL/GenBank/DDBJ databases">
        <title>Pervasive Adenine N6-methylation of Active Genes in Fungi.</title>
        <authorList>
            <consortium name="DOE Joint Genome Institute"/>
            <person name="Mondo S.J."/>
            <person name="Dannebaum R.O."/>
            <person name="Kuo R.C."/>
            <person name="Labutti K."/>
            <person name="Haridas S."/>
            <person name="Kuo A."/>
            <person name="Salamov A."/>
            <person name="Ahrendt S.R."/>
            <person name="Lipzen A."/>
            <person name="Sullivan W."/>
            <person name="Andreopoulos W.B."/>
            <person name="Clum A."/>
            <person name="Lindquist E."/>
            <person name="Daum C."/>
            <person name="Ramamoorthy G.K."/>
            <person name="Gryganskyi A."/>
            <person name="Culley D."/>
            <person name="Magnuson J.K."/>
            <person name="James T.Y."/>
            <person name="O'Malley M.A."/>
            <person name="Stajich J.E."/>
            <person name="Spatafora J.W."/>
            <person name="Visel A."/>
            <person name="Grigoriev I.V."/>
        </authorList>
    </citation>
    <scope>NUCLEOTIDE SEQUENCE [LARGE SCALE GENOMIC DNA]</scope>
    <source>
        <strain evidence="3 4">62-1032</strain>
    </source>
</reference>
<accession>A0A1Y2FTY8</accession>
<organism evidence="3 4">
    <name type="scientific">Leucosporidium creatinivorum</name>
    <dbReference type="NCBI Taxonomy" id="106004"/>
    <lineage>
        <taxon>Eukaryota</taxon>
        <taxon>Fungi</taxon>
        <taxon>Dikarya</taxon>
        <taxon>Basidiomycota</taxon>
        <taxon>Pucciniomycotina</taxon>
        <taxon>Microbotryomycetes</taxon>
        <taxon>Leucosporidiales</taxon>
        <taxon>Leucosporidium</taxon>
    </lineage>
</organism>
<dbReference type="AlphaFoldDB" id="A0A1Y2FTY8"/>
<dbReference type="PANTHER" id="PTHR16184:SF6">
    <property type="entry name" value="ELONGATOR COMPLEX PROTEIN 6"/>
    <property type="match status" value="1"/>
</dbReference>
<name>A0A1Y2FTY8_9BASI</name>
<comment type="caution">
    <text evidence="3">The sequence shown here is derived from an EMBL/GenBank/DDBJ whole genome shotgun (WGS) entry which is preliminary data.</text>
</comment>
<evidence type="ECO:0008006" key="5">
    <source>
        <dbReference type="Google" id="ProtNLM"/>
    </source>
</evidence>
<dbReference type="UniPathway" id="UPA00988"/>
<comment type="pathway">
    <text evidence="1">tRNA modification; 5-methoxycarbonylmethyl-2-thiouridine-tRNA biosynthesis.</text>
</comment>
<protein>
    <recommendedName>
        <fullName evidence="5">Elongator complex protein 6</fullName>
    </recommendedName>
</protein>
<evidence type="ECO:0000313" key="4">
    <source>
        <dbReference type="Proteomes" id="UP000193467"/>
    </source>
</evidence>
<dbReference type="EMBL" id="MCGR01000013">
    <property type="protein sequence ID" value="ORY87491.1"/>
    <property type="molecule type" value="Genomic_DNA"/>
</dbReference>
<proteinExistence type="inferred from homology"/>
<gene>
    <name evidence="3" type="ORF">BCR35DRAFT_302263</name>
</gene>
<dbReference type="GO" id="GO:0002098">
    <property type="term" value="P:tRNA wobble uridine modification"/>
    <property type="evidence" value="ECO:0007669"/>
    <property type="project" value="InterPro"/>
</dbReference>
<dbReference type="InterPro" id="IPR018627">
    <property type="entry name" value="ELP6"/>
</dbReference>
<dbReference type="GO" id="GO:0033588">
    <property type="term" value="C:elongator holoenzyme complex"/>
    <property type="evidence" value="ECO:0007669"/>
    <property type="project" value="InterPro"/>
</dbReference>
<dbReference type="OrthoDB" id="9995306at2759"/>
<dbReference type="Gene3D" id="3.40.50.300">
    <property type="entry name" value="P-loop containing nucleotide triphosphate hydrolases"/>
    <property type="match status" value="1"/>
</dbReference>
<dbReference type="Pfam" id="PF09807">
    <property type="entry name" value="ELP6"/>
    <property type="match status" value="2"/>
</dbReference>